<dbReference type="Proteomes" id="UP000076962">
    <property type="component" value="Unassembled WGS sequence"/>
</dbReference>
<dbReference type="AlphaFoldDB" id="A0A176S2D1"/>
<accession>A0A176S2D1</accession>
<protein>
    <submittedName>
        <fullName evidence="1">Uncharacterized protein</fullName>
    </submittedName>
</protein>
<gene>
    <name evidence="1" type="ORF">THIOM_002033</name>
</gene>
<keyword evidence="2" id="KW-1185">Reference proteome</keyword>
<organism evidence="1 2">
    <name type="scientific">Candidatus Thiomargarita nelsonii</name>
    <dbReference type="NCBI Taxonomy" id="1003181"/>
    <lineage>
        <taxon>Bacteria</taxon>
        <taxon>Pseudomonadati</taxon>
        <taxon>Pseudomonadota</taxon>
        <taxon>Gammaproteobacteria</taxon>
        <taxon>Thiotrichales</taxon>
        <taxon>Thiotrichaceae</taxon>
        <taxon>Thiomargarita</taxon>
    </lineage>
</organism>
<comment type="caution">
    <text evidence="1">The sequence shown here is derived from an EMBL/GenBank/DDBJ whole genome shotgun (WGS) entry which is preliminary data.</text>
</comment>
<dbReference type="EMBL" id="LUTY01001122">
    <property type="protein sequence ID" value="OAD22175.1"/>
    <property type="molecule type" value="Genomic_DNA"/>
</dbReference>
<proteinExistence type="predicted"/>
<evidence type="ECO:0000313" key="2">
    <source>
        <dbReference type="Proteomes" id="UP000076962"/>
    </source>
</evidence>
<sequence length="242" mass="28004">MQQANQIFAETQVISQLRHNQKIQYRERTWHLSDYFKAYPGVPQTIKVRGFDTAQVIVGSARLYVEAQKCKCFVIAIRYSDEPEYRYLVASDLTWRTLDIVQAYTLRWLVEVTIEDLKVYEGWGQSTKPPGVEGSRRGLILSRLCDHCLLLHPEQQARVARRQPLCTIGSRKQNLKMESFISWLDNWLNESKFAEQLEQLTQAILPIVPLQPSKKHIHGQDLGRLEPTPALKYRGIEAQAIV</sequence>
<reference evidence="1 2" key="1">
    <citation type="submission" date="2016-05" db="EMBL/GenBank/DDBJ databases">
        <title>Single-cell genome of chain-forming Candidatus Thiomargarita nelsonii and comparison to other large sulfur-oxidizing bacteria.</title>
        <authorList>
            <person name="Winkel M."/>
            <person name="Salman V."/>
            <person name="Woyke T."/>
            <person name="Schulz-Vogt H."/>
            <person name="Richter M."/>
            <person name="Flood B."/>
            <person name="Bailey J."/>
            <person name="Amann R."/>
            <person name="Mussmann M."/>
        </authorList>
    </citation>
    <scope>NUCLEOTIDE SEQUENCE [LARGE SCALE GENOMIC DNA]</scope>
    <source>
        <strain evidence="1 2">THI036</strain>
    </source>
</reference>
<dbReference type="PATRIC" id="fig|1003181.4.peg.2814"/>
<evidence type="ECO:0000313" key="1">
    <source>
        <dbReference type="EMBL" id="OAD22175.1"/>
    </source>
</evidence>
<name>A0A176S2D1_9GAMM</name>